<sequence length="158" mass="17248">MVHTFPCGSVTLLILPESEIGVFTAPFPNFKKYTYLSSTKKCFWERKTASPSPLGFIATIIFAVAGISPGRSKVSGFRPAFISCSFSFSFTTSFAYGVILGAGGFHPPYSPIIALFLLPSCLFFPVLHFPCILLQLLPELAPYFQSCQLFGLAAGKRE</sequence>
<proteinExistence type="predicted"/>
<dbReference type="Proteomes" id="UP000565078">
    <property type="component" value="Unassembled WGS sequence"/>
</dbReference>
<accession>A0A7J4IY38</accession>
<dbReference type="AlphaFoldDB" id="A0A7J4IY38"/>
<name>A0A7J4IY38_9ARCH</name>
<feature type="transmembrane region" description="Helical" evidence="1">
    <location>
        <begin position="112"/>
        <end position="137"/>
    </location>
</feature>
<organism evidence="2 3">
    <name type="scientific">Candidatus Iainarchaeum sp</name>
    <dbReference type="NCBI Taxonomy" id="3101447"/>
    <lineage>
        <taxon>Archaea</taxon>
        <taxon>Candidatus Iainarchaeota</taxon>
        <taxon>Candidatus Iainarchaeia</taxon>
        <taxon>Candidatus Iainarchaeales</taxon>
        <taxon>Candidatus Iainarchaeaceae</taxon>
        <taxon>Candidatus Iainarchaeum</taxon>
    </lineage>
</organism>
<comment type="caution">
    <text evidence="2">The sequence shown here is derived from an EMBL/GenBank/DDBJ whole genome shotgun (WGS) entry which is preliminary data.</text>
</comment>
<gene>
    <name evidence="2" type="ORF">HA254_00840</name>
</gene>
<protein>
    <submittedName>
        <fullName evidence="2">Uncharacterized protein</fullName>
    </submittedName>
</protein>
<evidence type="ECO:0000313" key="3">
    <source>
        <dbReference type="Proteomes" id="UP000565078"/>
    </source>
</evidence>
<dbReference type="EMBL" id="DUGC01000018">
    <property type="protein sequence ID" value="HIH09195.1"/>
    <property type="molecule type" value="Genomic_DNA"/>
</dbReference>
<keyword evidence="1" id="KW-0472">Membrane</keyword>
<feature type="transmembrane region" description="Helical" evidence="1">
    <location>
        <begin position="80"/>
        <end position="100"/>
    </location>
</feature>
<evidence type="ECO:0000256" key="1">
    <source>
        <dbReference type="SAM" id="Phobius"/>
    </source>
</evidence>
<keyword evidence="1" id="KW-1133">Transmembrane helix</keyword>
<evidence type="ECO:0000313" key="2">
    <source>
        <dbReference type="EMBL" id="HIH09195.1"/>
    </source>
</evidence>
<reference evidence="3" key="1">
    <citation type="journal article" date="2020" name="bioRxiv">
        <title>A rank-normalized archaeal taxonomy based on genome phylogeny resolves widespread incomplete and uneven classifications.</title>
        <authorList>
            <person name="Rinke C."/>
            <person name="Chuvochina M."/>
            <person name="Mussig A.J."/>
            <person name="Chaumeil P.-A."/>
            <person name="Waite D.W."/>
            <person name="Whitman W.B."/>
            <person name="Parks D.H."/>
            <person name="Hugenholtz P."/>
        </authorList>
    </citation>
    <scope>NUCLEOTIDE SEQUENCE [LARGE SCALE GENOMIC DNA]</scope>
</reference>
<keyword evidence="1" id="KW-0812">Transmembrane</keyword>
<feature type="transmembrane region" description="Helical" evidence="1">
    <location>
        <begin position="48"/>
        <end position="68"/>
    </location>
</feature>